<dbReference type="STRING" id="1802610.A2W32_02805"/>
<organism evidence="4 5">
    <name type="scientific">candidate division WWE3 bacterium RBG_16_37_10</name>
    <dbReference type="NCBI Taxonomy" id="1802610"/>
    <lineage>
        <taxon>Bacteria</taxon>
        <taxon>Katanobacteria</taxon>
    </lineage>
</organism>
<keyword evidence="1" id="KW-0175">Coiled coil</keyword>
<evidence type="ECO:0000313" key="5">
    <source>
        <dbReference type="Proteomes" id="UP000177371"/>
    </source>
</evidence>
<dbReference type="InterPro" id="IPR027381">
    <property type="entry name" value="LytR/CpsA/Psr_C"/>
</dbReference>
<name>A0A1F4V3F6_UNCKA</name>
<evidence type="ECO:0000259" key="3">
    <source>
        <dbReference type="Pfam" id="PF13399"/>
    </source>
</evidence>
<feature type="transmembrane region" description="Helical" evidence="2">
    <location>
        <begin position="200"/>
        <end position="221"/>
    </location>
</feature>
<dbReference type="AlphaFoldDB" id="A0A1F4V3F6"/>
<keyword evidence="2" id="KW-1133">Transmembrane helix</keyword>
<gene>
    <name evidence="4" type="ORF">A2W32_02805</name>
</gene>
<reference evidence="4 5" key="1">
    <citation type="journal article" date="2016" name="Nat. Commun.">
        <title>Thousands of microbial genomes shed light on interconnected biogeochemical processes in an aquifer system.</title>
        <authorList>
            <person name="Anantharaman K."/>
            <person name="Brown C.T."/>
            <person name="Hug L.A."/>
            <person name="Sharon I."/>
            <person name="Castelle C.J."/>
            <person name="Probst A.J."/>
            <person name="Thomas B.C."/>
            <person name="Singh A."/>
            <person name="Wilkins M.J."/>
            <person name="Karaoz U."/>
            <person name="Brodie E.L."/>
            <person name="Williams K.H."/>
            <person name="Hubbard S.S."/>
            <person name="Banfield J.F."/>
        </authorList>
    </citation>
    <scope>NUCLEOTIDE SEQUENCE [LARGE SCALE GENOMIC DNA]</scope>
</reference>
<evidence type="ECO:0000313" key="4">
    <source>
        <dbReference type="EMBL" id="OGC51735.1"/>
    </source>
</evidence>
<feature type="domain" description="LytR/CpsA/Psr regulator C-terminal" evidence="3">
    <location>
        <begin position="276"/>
        <end position="364"/>
    </location>
</feature>
<keyword evidence="2" id="KW-0812">Transmembrane</keyword>
<protein>
    <recommendedName>
        <fullName evidence="3">LytR/CpsA/Psr regulator C-terminal domain-containing protein</fullName>
    </recommendedName>
</protein>
<keyword evidence="2" id="KW-0472">Membrane</keyword>
<dbReference type="Gene3D" id="3.30.70.2390">
    <property type="match status" value="1"/>
</dbReference>
<dbReference type="Pfam" id="PF13399">
    <property type="entry name" value="LytR_C"/>
    <property type="match status" value="1"/>
</dbReference>
<feature type="coiled-coil region" evidence="1">
    <location>
        <begin position="227"/>
        <end position="254"/>
    </location>
</feature>
<dbReference type="EMBL" id="MEUT01000013">
    <property type="protein sequence ID" value="OGC51735.1"/>
    <property type="molecule type" value="Genomic_DNA"/>
</dbReference>
<comment type="caution">
    <text evidence="4">The sequence shown here is derived from an EMBL/GenBank/DDBJ whole genome shotgun (WGS) entry which is preliminary data.</text>
</comment>
<sequence length="369" mass="41636">MNLFNKKISVVFVSNNTVKGVKVSLNDKTIASDIYETACNESNFSDCITDVVSKLKTKEIDLLLDDQLCYVLNLSIDKNIDKHNERAEVFKLVQKNIPELLKDSDWDFKEISEYDNKIGILIFAPVKTKFQFIAHAILKSECKVRVVESVSLAKYRNIDPFIGIALKKDVRGIDSQVLNISLEQFIPQDQKDRKIKIHRIFLLLAAVLISGIVLTLIYFIFSNTIRNQNLEAINNNLQNENEDLSAVILESSDEDKTSETTKSDENVKKIDLSLYSIQILNGTGKAGLAAKVSELLKTKGFADFKIGNADKNNYEKTTILIQTIENTEKLKEILTEVLGEYEFASNEPLNSEIKYDVIITLGNDLIIGE</sequence>
<dbReference type="Proteomes" id="UP000177371">
    <property type="component" value="Unassembled WGS sequence"/>
</dbReference>
<evidence type="ECO:0000256" key="2">
    <source>
        <dbReference type="SAM" id="Phobius"/>
    </source>
</evidence>
<proteinExistence type="predicted"/>
<evidence type="ECO:0000256" key="1">
    <source>
        <dbReference type="SAM" id="Coils"/>
    </source>
</evidence>
<accession>A0A1F4V3F6</accession>